<comment type="caution">
    <text evidence="7">The sequence shown here is derived from an EMBL/GenBank/DDBJ whole genome shotgun (WGS) entry which is preliminary data.</text>
</comment>
<keyword evidence="3 6" id="KW-1133">Transmembrane helix</keyword>
<dbReference type="InterPro" id="IPR007343">
    <property type="entry name" value="Uncharacterised_pept_Zn_put"/>
</dbReference>
<proteinExistence type="predicted"/>
<evidence type="ECO:0000256" key="2">
    <source>
        <dbReference type="ARBA" id="ARBA00022692"/>
    </source>
</evidence>
<feature type="region of interest" description="Disordered" evidence="5">
    <location>
        <begin position="241"/>
        <end position="263"/>
    </location>
</feature>
<protein>
    <submittedName>
        <fullName evidence="7">Putative metalloprotease</fullName>
    </submittedName>
</protein>
<name>A0A031FV23_9MICO</name>
<comment type="subcellular location">
    <subcellularLocation>
        <location evidence="1">Membrane</location>
        <topology evidence="1">Single-pass membrane protein</topology>
    </subcellularLocation>
</comment>
<dbReference type="eggNOG" id="COG2321">
    <property type="taxonomic scope" value="Bacteria"/>
</dbReference>
<dbReference type="EMBL" id="JFYO01000005">
    <property type="protein sequence ID" value="EZP27485.1"/>
    <property type="molecule type" value="Genomic_DNA"/>
</dbReference>
<dbReference type="PATRIC" id="fig|273677.3.peg.1452"/>
<dbReference type="AlphaFoldDB" id="A0A031FV23"/>
<evidence type="ECO:0000256" key="4">
    <source>
        <dbReference type="ARBA" id="ARBA00023136"/>
    </source>
</evidence>
<keyword evidence="7" id="KW-0378">Hydrolase</keyword>
<feature type="transmembrane region" description="Helical" evidence="6">
    <location>
        <begin position="21"/>
        <end position="43"/>
    </location>
</feature>
<sequence length="290" mass="30715">MTFNPNADVRGKSATRGGSRGPIIAGGAGVGVVGIAVLLISLFTGQDLSGFLGGSPGAGSSGEGTALEGCATGSDANNDDSCRLDAGEEVINSYWEKELSGYQVPDLRLVDGQQQTPCGTASNQTGPFYCPTDQTVYIDPTFWSILRSQLGAEGGDLAQLYVLAHEYGHHVQHLEGVFEDHPRDGTGEDSNSVRTELQADCYAGAWTAKAPEQKDSNGQSYLMTPTQAQIDDALSAAAAVGDDHIQQQSGQVNPESWTHGSSEQRQRWFMTGYREGRTACDTFAVSGRDL</sequence>
<dbReference type="RefSeq" id="WP_036310855.1">
    <property type="nucleotide sequence ID" value="NZ_JFYO01000005.1"/>
</dbReference>
<keyword evidence="4 6" id="KW-0472">Membrane</keyword>
<accession>A0A031FV23</accession>
<keyword evidence="7" id="KW-0645">Protease</keyword>
<organism evidence="7 8">
    <name type="scientific">Microbacterium oleivorans</name>
    <dbReference type="NCBI Taxonomy" id="273677"/>
    <lineage>
        <taxon>Bacteria</taxon>
        <taxon>Bacillati</taxon>
        <taxon>Actinomycetota</taxon>
        <taxon>Actinomycetes</taxon>
        <taxon>Micrococcales</taxon>
        <taxon>Microbacteriaceae</taxon>
        <taxon>Microbacterium</taxon>
    </lineage>
</organism>
<reference evidence="7 8" key="1">
    <citation type="submission" date="2014-03" db="EMBL/GenBank/DDBJ databases">
        <title>Draft Genome Sequences of 13 Willow Endophytes.</title>
        <authorList>
            <person name="Gan H.Y."/>
            <person name="Gan H.M."/>
            <person name="Savka M.A."/>
            <person name="Hudson A.O."/>
        </authorList>
    </citation>
    <scope>NUCLEOTIDE SEQUENCE [LARGE SCALE GENOMIC DNA]</scope>
    <source>
        <strain evidence="7 8">RIT293</strain>
    </source>
</reference>
<dbReference type="OrthoDB" id="9774900at2"/>
<dbReference type="GO" id="GO:0006508">
    <property type="term" value="P:proteolysis"/>
    <property type="evidence" value="ECO:0007669"/>
    <property type="project" value="UniProtKB-KW"/>
</dbReference>
<dbReference type="PANTHER" id="PTHR30168:SF0">
    <property type="entry name" value="INNER MEMBRANE PROTEIN"/>
    <property type="match status" value="1"/>
</dbReference>
<evidence type="ECO:0000313" key="8">
    <source>
        <dbReference type="Proteomes" id="UP000024001"/>
    </source>
</evidence>
<dbReference type="PANTHER" id="PTHR30168">
    <property type="entry name" value="PUTATIVE MEMBRANE PROTEIN YPFJ"/>
    <property type="match status" value="1"/>
</dbReference>
<dbReference type="GO" id="GO:0008237">
    <property type="term" value="F:metallopeptidase activity"/>
    <property type="evidence" value="ECO:0007669"/>
    <property type="project" value="UniProtKB-KW"/>
</dbReference>
<feature type="region of interest" description="Disordered" evidence="5">
    <location>
        <begin position="1"/>
        <end position="20"/>
    </location>
</feature>
<evidence type="ECO:0000256" key="3">
    <source>
        <dbReference type="ARBA" id="ARBA00022989"/>
    </source>
</evidence>
<keyword evidence="2 6" id="KW-0812">Transmembrane</keyword>
<dbReference type="Proteomes" id="UP000024001">
    <property type="component" value="Unassembled WGS sequence"/>
</dbReference>
<evidence type="ECO:0000256" key="1">
    <source>
        <dbReference type="ARBA" id="ARBA00004167"/>
    </source>
</evidence>
<keyword evidence="8" id="KW-1185">Reference proteome</keyword>
<dbReference type="GO" id="GO:0016020">
    <property type="term" value="C:membrane"/>
    <property type="evidence" value="ECO:0007669"/>
    <property type="project" value="UniProtKB-SubCell"/>
</dbReference>
<evidence type="ECO:0000256" key="5">
    <source>
        <dbReference type="SAM" id="MobiDB-lite"/>
    </source>
</evidence>
<feature type="compositionally biased region" description="Polar residues" evidence="5">
    <location>
        <begin position="246"/>
        <end position="263"/>
    </location>
</feature>
<gene>
    <name evidence="7" type="ORF">BW34_01472</name>
</gene>
<evidence type="ECO:0000313" key="7">
    <source>
        <dbReference type="EMBL" id="EZP27485.1"/>
    </source>
</evidence>
<dbReference type="Pfam" id="PF04228">
    <property type="entry name" value="Zn_peptidase"/>
    <property type="match status" value="1"/>
</dbReference>
<keyword evidence="7" id="KW-0482">Metalloprotease</keyword>
<evidence type="ECO:0000256" key="6">
    <source>
        <dbReference type="SAM" id="Phobius"/>
    </source>
</evidence>